<protein>
    <submittedName>
        <fullName evidence="2">Uncharacterized protein</fullName>
    </submittedName>
</protein>
<keyword evidence="3" id="KW-1185">Reference proteome</keyword>
<dbReference type="EMBL" id="ML977182">
    <property type="protein sequence ID" value="KAF1982677.1"/>
    <property type="molecule type" value="Genomic_DNA"/>
</dbReference>
<gene>
    <name evidence="2" type="ORF">K402DRAFT_437761</name>
</gene>
<proteinExistence type="predicted"/>
<dbReference type="Proteomes" id="UP000800041">
    <property type="component" value="Unassembled WGS sequence"/>
</dbReference>
<accession>A0A6G1GPJ4</accession>
<name>A0A6G1GPJ4_9PEZI</name>
<sequence length="214" mass="24014">MAASLPDGTLAGLILPVEGVTGTGSVMVAFSPATRLPNVPSSPVRLSEAALAGQNERWRYISQENYHIESQIRVEGIQDYHRALAARRPFAEGNVTCNHDQCQCDNIVTPIDLSLQLFRPPETSSQNPCYRYATWSTADEPFPLLARFAMEEANLGHGDMESATLRKRSAERMVNESNERVPRSPLETSRGRVRRDIRKRKRSSRQRETFQSGK</sequence>
<evidence type="ECO:0000313" key="2">
    <source>
        <dbReference type="EMBL" id="KAF1982677.1"/>
    </source>
</evidence>
<feature type="compositionally biased region" description="Basic and acidic residues" evidence="1">
    <location>
        <begin position="170"/>
        <end position="182"/>
    </location>
</feature>
<evidence type="ECO:0000313" key="3">
    <source>
        <dbReference type="Proteomes" id="UP000800041"/>
    </source>
</evidence>
<feature type="region of interest" description="Disordered" evidence="1">
    <location>
        <begin position="170"/>
        <end position="214"/>
    </location>
</feature>
<dbReference type="OrthoDB" id="3778648at2759"/>
<feature type="compositionally biased region" description="Basic residues" evidence="1">
    <location>
        <begin position="191"/>
        <end position="204"/>
    </location>
</feature>
<dbReference type="AlphaFoldDB" id="A0A6G1GPJ4"/>
<reference evidence="2" key="1">
    <citation type="journal article" date="2020" name="Stud. Mycol.">
        <title>101 Dothideomycetes genomes: a test case for predicting lifestyles and emergence of pathogens.</title>
        <authorList>
            <person name="Haridas S."/>
            <person name="Albert R."/>
            <person name="Binder M."/>
            <person name="Bloem J."/>
            <person name="Labutti K."/>
            <person name="Salamov A."/>
            <person name="Andreopoulos B."/>
            <person name="Baker S."/>
            <person name="Barry K."/>
            <person name="Bills G."/>
            <person name="Bluhm B."/>
            <person name="Cannon C."/>
            <person name="Castanera R."/>
            <person name="Culley D."/>
            <person name="Daum C."/>
            <person name="Ezra D."/>
            <person name="Gonzalez J."/>
            <person name="Henrissat B."/>
            <person name="Kuo A."/>
            <person name="Liang C."/>
            <person name="Lipzen A."/>
            <person name="Lutzoni F."/>
            <person name="Magnuson J."/>
            <person name="Mondo S."/>
            <person name="Nolan M."/>
            <person name="Ohm R."/>
            <person name="Pangilinan J."/>
            <person name="Park H.-J."/>
            <person name="Ramirez L."/>
            <person name="Alfaro M."/>
            <person name="Sun H."/>
            <person name="Tritt A."/>
            <person name="Yoshinaga Y."/>
            <person name="Zwiers L.-H."/>
            <person name="Turgeon B."/>
            <person name="Goodwin S."/>
            <person name="Spatafora J."/>
            <person name="Crous P."/>
            <person name="Grigoriev I."/>
        </authorList>
    </citation>
    <scope>NUCLEOTIDE SEQUENCE</scope>
    <source>
        <strain evidence="2">CBS 113979</strain>
    </source>
</reference>
<organism evidence="2 3">
    <name type="scientific">Aulographum hederae CBS 113979</name>
    <dbReference type="NCBI Taxonomy" id="1176131"/>
    <lineage>
        <taxon>Eukaryota</taxon>
        <taxon>Fungi</taxon>
        <taxon>Dikarya</taxon>
        <taxon>Ascomycota</taxon>
        <taxon>Pezizomycotina</taxon>
        <taxon>Dothideomycetes</taxon>
        <taxon>Pleosporomycetidae</taxon>
        <taxon>Aulographales</taxon>
        <taxon>Aulographaceae</taxon>
    </lineage>
</organism>
<evidence type="ECO:0000256" key="1">
    <source>
        <dbReference type="SAM" id="MobiDB-lite"/>
    </source>
</evidence>